<feature type="chain" id="PRO_5042163809" evidence="1">
    <location>
        <begin position="22"/>
        <end position="143"/>
    </location>
</feature>
<name>A0AAE3YCB2_9FLAO</name>
<organism evidence="2 3">
    <name type="scientific">Chryseobacterium rhizosphaerae</name>
    <dbReference type="NCBI Taxonomy" id="395937"/>
    <lineage>
        <taxon>Bacteria</taxon>
        <taxon>Pseudomonadati</taxon>
        <taxon>Bacteroidota</taxon>
        <taxon>Flavobacteriia</taxon>
        <taxon>Flavobacteriales</taxon>
        <taxon>Weeksellaceae</taxon>
        <taxon>Chryseobacterium group</taxon>
        <taxon>Chryseobacterium</taxon>
    </lineage>
</organism>
<keyword evidence="1" id="KW-0732">Signal</keyword>
<proteinExistence type="predicted"/>
<dbReference type="RefSeq" id="WP_309947414.1">
    <property type="nucleotide sequence ID" value="NZ_JAVDQY010000004.1"/>
</dbReference>
<evidence type="ECO:0000313" key="2">
    <source>
        <dbReference type="EMBL" id="MDR6528117.1"/>
    </source>
</evidence>
<comment type="caution">
    <text evidence="2">The sequence shown here is derived from an EMBL/GenBank/DDBJ whole genome shotgun (WGS) entry which is preliminary data.</text>
</comment>
<dbReference type="Proteomes" id="UP001184861">
    <property type="component" value="Unassembled WGS sequence"/>
</dbReference>
<gene>
    <name evidence="2" type="ORF">J2787_003536</name>
</gene>
<reference evidence="2" key="1">
    <citation type="submission" date="2023-07" db="EMBL/GenBank/DDBJ databases">
        <title>Sorghum-associated microbial communities from plants grown in Nebraska, USA.</title>
        <authorList>
            <person name="Schachtman D."/>
        </authorList>
    </citation>
    <scope>NUCLEOTIDE SEQUENCE</scope>
    <source>
        <strain evidence="2">DS2360</strain>
    </source>
</reference>
<accession>A0AAE3YCB2</accession>
<dbReference type="EMBL" id="JAVDQY010000004">
    <property type="protein sequence ID" value="MDR6528117.1"/>
    <property type="molecule type" value="Genomic_DNA"/>
</dbReference>
<feature type="signal peptide" evidence="1">
    <location>
        <begin position="1"/>
        <end position="21"/>
    </location>
</feature>
<sequence>MKKYTRYLFFFSLIMSLTSLAIKEKGYNEIYPFASWKLFTVPSGGEASGERYKLYGINHGDTIRILNTPVKSYEANDEEFIVNTYGGKIDHNEDKKGNMKKLLIFAKDTRPEFQEYLLYKETYSPREIGEKKMKIDKKIITRL</sequence>
<evidence type="ECO:0000313" key="3">
    <source>
        <dbReference type="Proteomes" id="UP001184861"/>
    </source>
</evidence>
<dbReference type="AlphaFoldDB" id="A0AAE3YCB2"/>
<evidence type="ECO:0000256" key="1">
    <source>
        <dbReference type="SAM" id="SignalP"/>
    </source>
</evidence>
<protein>
    <submittedName>
        <fullName evidence="2">Uncharacterized protein</fullName>
    </submittedName>
</protein>